<name>R4V979_9GAMM</name>
<dbReference type="OrthoDB" id="9809275at2"/>
<dbReference type="Pfam" id="PF01636">
    <property type="entry name" value="APH"/>
    <property type="match status" value="1"/>
</dbReference>
<dbReference type="SUPFAM" id="SSF56112">
    <property type="entry name" value="Protein kinase-like (PK-like)"/>
    <property type="match status" value="1"/>
</dbReference>
<organism evidence="2 3">
    <name type="scientific">Spiribacter salinus M19-40</name>
    <dbReference type="NCBI Taxonomy" id="1260251"/>
    <lineage>
        <taxon>Bacteria</taxon>
        <taxon>Pseudomonadati</taxon>
        <taxon>Pseudomonadota</taxon>
        <taxon>Gammaproteobacteria</taxon>
        <taxon>Chromatiales</taxon>
        <taxon>Ectothiorhodospiraceae</taxon>
        <taxon>Spiribacter</taxon>
    </lineage>
</organism>
<dbReference type="EMBL" id="CP005963">
    <property type="protein sequence ID" value="AGM41530.1"/>
    <property type="molecule type" value="Genomic_DNA"/>
</dbReference>
<dbReference type="Gene3D" id="3.30.200.20">
    <property type="entry name" value="Phosphorylase Kinase, domain 1"/>
    <property type="match status" value="1"/>
</dbReference>
<keyword evidence="2" id="KW-0808">Transferase</keyword>
<dbReference type="HOGENOM" id="CLU_021467_1_0_6"/>
<gene>
    <name evidence="2" type="ORF">SPISAL_07180</name>
</gene>
<dbReference type="Gene3D" id="3.90.1200.10">
    <property type="match status" value="1"/>
</dbReference>
<dbReference type="eggNOG" id="COG3178">
    <property type="taxonomic scope" value="Bacteria"/>
</dbReference>
<accession>R4V979</accession>
<dbReference type="AlphaFoldDB" id="R4V979"/>
<proteinExistence type="predicted"/>
<feature type="domain" description="Aminoglycoside phosphotransferase" evidence="1">
    <location>
        <begin position="25"/>
        <end position="247"/>
    </location>
</feature>
<dbReference type="InterPro" id="IPR002575">
    <property type="entry name" value="Aminoglycoside_PTrfase"/>
</dbReference>
<evidence type="ECO:0000313" key="2">
    <source>
        <dbReference type="EMBL" id="AGM41530.1"/>
    </source>
</evidence>
<dbReference type="InterPro" id="IPR011009">
    <property type="entry name" value="Kinase-like_dom_sf"/>
</dbReference>
<dbReference type="RefSeq" id="WP_016353837.1">
    <property type="nucleotide sequence ID" value="NC_021291.1"/>
</dbReference>
<evidence type="ECO:0000313" key="3">
    <source>
        <dbReference type="Proteomes" id="UP000017881"/>
    </source>
</evidence>
<dbReference type="KEGG" id="ssal:SPISAL_07180"/>
<reference evidence="2 3" key="1">
    <citation type="journal article" date="2013" name="Genome Announc.">
        <title>Draft Genome of Spiribacter salinus M19-40, an Abundant Gammaproteobacterium in Aquatic Hypersaline Environments.</title>
        <authorList>
            <person name="Leon M.J."/>
            <person name="Ghai R."/>
            <person name="Fernandez A.B."/>
            <person name="Sanchez-Porro C."/>
            <person name="Rodriguez-Valera F."/>
            <person name="Ventosa A."/>
        </authorList>
    </citation>
    <scope>NUCLEOTIDE SEQUENCE [LARGE SCALE GENOMIC DNA]</scope>
    <source>
        <strain evidence="2">M19-40</strain>
    </source>
</reference>
<protein>
    <submittedName>
        <fullName evidence="2">Aminoglycoside phosphotransferase</fullName>
    </submittedName>
</protein>
<sequence>MVEDARQRFVANWLIENGFDPASLVALGADASARRYFRLQTPAGGRVVMDAPDQVAVCEAYLRVRRLMEAAGVHVPAVDRADAQAGVMVIEDLGGTDYLAALRRGEPAEPLLDDALVALVRWQAATAPAVLPAYDADRLQAELDLFPTWYVRQHLGLEPDTQWWAEWRSACEGLILAATNQPQVAVHRDFMARNLLVSQPNPGVIDFQDALVGPVTYDLVSLLRDAFFDFPPAAERAFIARYEAAARAAGIALPDPLDEAIDLMGAQRHLKVLGIFARLAYRDDKPSYLDDAPRFLAYLARELAPYPAYAGLRAMLDALPVKAARA</sequence>
<evidence type="ECO:0000259" key="1">
    <source>
        <dbReference type="Pfam" id="PF01636"/>
    </source>
</evidence>
<dbReference type="GO" id="GO:0016740">
    <property type="term" value="F:transferase activity"/>
    <property type="evidence" value="ECO:0007669"/>
    <property type="project" value="UniProtKB-KW"/>
</dbReference>
<dbReference type="Proteomes" id="UP000017881">
    <property type="component" value="Chromosome"/>
</dbReference>
<keyword evidence="3" id="KW-1185">Reference proteome</keyword>